<dbReference type="EMBL" id="LFVZ01000005">
    <property type="protein sequence ID" value="KTW29197.1"/>
    <property type="molecule type" value="Genomic_DNA"/>
</dbReference>
<evidence type="ECO:0000313" key="11">
    <source>
        <dbReference type="EMBL" id="KTW29197.1"/>
    </source>
</evidence>
<dbReference type="InterPro" id="IPR002121">
    <property type="entry name" value="HRDC_dom"/>
</dbReference>
<feature type="region of interest" description="Disordered" evidence="9">
    <location>
        <begin position="810"/>
        <end position="832"/>
    </location>
</feature>
<dbReference type="GO" id="GO:0071039">
    <property type="term" value="P:nuclear polyadenylation-dependent CUT catabolic process"/>
    <property type="evidence" value="ECO:0007669"/>
    <property type="project" value="EnsemblFungi"/>
</dbReference>
<sequence length="832" mass="95838">MDPALFSNFQDQLYESLISATKAVTVIGSQDINFYCSLDPYFASSLANCNKRFLDLINYLLHSVSSDGFGKIEDHDDLNYKWLDIIDVIDSLFEKADISLDEFIEFSRRSDHKTEKNISKSLKTFKEKKQLAHKLIHDENISRPQFRFSVVPDNNSDTPWKRKITVKPNALVPLEDCILESNDKGYKAGNLPHPYEYEINNIRYSEDLFKEKTPVDPISFDSSKAIWVNNVNSLEEMLKDLKNTTEIAVDLEHHDYRSYQGFVCLMQISTRRADWIVDTLELREELEILNEVFTNPNIIKVFHGASMDIIWLQRDFGLYIVGLFDTYHATKILGFEGHSLAFLLKKYVNFNTDKRYQLADWRIRPLPEEMLSYARSDTHFLLYIYDHLKNELLLKSTLTQNLLLSVFSASNNVALKVFEKDKYDVDGSGVDGWKSILQKWSNCLTCDLQVSVLIALHKWRDKVARQEDESVRYVLPNHILAQIAINCPKDAASVFAICNNVPPLVRVYVDEMVKIIQLAKDELEKSSISNSSEVTSKVQDIDTSDKSLIMDDVNSINHDKLFENNIANEKLIYLVAETSLLWGKAIENCDLNDSRLSIIEGILRNMKLVVSLPFFSEKMIVDNRISIDNDNRISIDNDNRISVDNDNRISVDVDNCISVDNDNRISVDEDKISAKKYDIIDNISIEKEQKQDQSDDIIVVKKLGSKQKRLFEISENKSENVTIDEGNEFLNEFGRNLLLDNFSGNLKKKKKRKSNKKAKLKGKLLNCDGDSKPYDYEKDPSFFNQLNSNYELKNENIKLFTNTSVNQFEKQLKRPKRENAPSSGLRSMVFGK</sequence>
<dbReference type="GO" id="GO:0071036">
    <property type="term" value="P:nuclear polyadenylation-dependent snoRNA catabolic process"/>
    <property type="evidence" value="ECO:0007669"/>
    <property type="project" value="TreeGrafter"/>
</dbReference>
<protein>
    <recommendedName>
        <fullName evidence="10">HRDC domain-containing protein</fullName>
    </recommendedName>
</protein>
<dbReference type="Proteomes" id="UP000054454">
    <property type="component" value="Unassembled WGS sequence"/>
</dbReference>
<evidence type="ECO:0000259" key="10">
    <source>
        <dbReference type="PROSITE" id="PS50967"/>
    </source>
</evidence>
<evidence type="ECO:0000313" key="12">
    <source>
        <dbReference type="Proteomes" id="UP000054454"/>
    </source>
</evidence>
<dbReference type="OrthoDB" id="2250022at2759"/>
<dbReference type="InterPro" id="IPR036397">
    <property type="entry name" value="RNaseH_sf"/>
</dbReference>
<dbReference type="InterPro" id="IPR044876">
    <property type="entry name" value="HRDC_dom_sf"/>
</dbReference>
<keyword evidence="2" id="KW-0698">rRNA processing</keyword>
<evidence type="ECO:0000256" key="5">
    <source>
        <dbReference type="ARBA" id="ARBA00022835"/>
    </source>
</evidence>
<evidence type="ECO:0000256" key="6">
    <source>
        <dbReference type="ARBA" id="ARBA00022839"/>
    </source>
</evidence>
<keyword evidence="6" id="KW-0269">Exonuclease</keyword>
<dbReference type="GO" id="GO:1990342">
    <property type="term" value="C:heterochromatin island"/>
    <property type="evidence" value="ECO:0007669"/>
    <property type="project" value="EnsemblFungi"/>
</dbReference>
<feature type="domain" description="HRDC" evidence="10">
    <location>
        <begin position="446"/>
        <end position="526"/>
    </location>
</feature>
<keyword evidence="5" id="KW-0271">Exosome</keyword>
<evidence type="ECO:0000256" key="9">
    <source>
        <dbReference type="SAM" id="MobiDB-lite"/>
    </source>
</evidence>
<dbReference type="GO" id="GO:0071051">
    <property type="term" value="P:poly(A)-dependent snoRNA 3'-end processing"/>
    <property type="evidence" value="ECO:0007669"/>
    <property type="project" value="TreeGrafter"/>
</dbReference>
<evidence type="ECO:0000256" key="8">
    <source>
        <dbReference type="ARBA" id="ARBA00043957"/>
    </source>
</evidence>
<evidence type="ECO:0000256" key="4">
    <source>
        <dbReference type="ARBA" id="ARBA00022801"/>
    </source>
</evidence>
<dbReference type="GO" id="GO:0140746">
    <property type="term" value="P:siRNA catabolic process"/>
    <property type="evidence" value="ECO:0007669"/>
    <property type="project" value="EnsemblFungi"/>
</dbReference>
<dbReference type="GeneID" id="28935946"/>
<dbReference type="InterPro" id="IPR049559">
    <property type="entry name" value="Rrp6p-like_exo"/>
</dbReference>
<dbReference type="InterPro" id="IPR002562">
    <property type="entry name" value="3'-5'_exonuclease_dom"/>
</dbReference>
<dbReference type="SUPFAM" id="SSF53098">
    <property type="entry name" value="Ribonuclease H-like"/>
    <property type="match status" value="1"/>
</dbReference>
<keyword evidence="3" id="KW-0540">Nuclease</keyword>
<dbReference type="CDD" id="cd06147">
    <property type="entry name" value="Rrp6p_like_exo"/>
    <property type="match status" value="1"/>
</dbReference>
<dbReference type="Gene3D" id="1.10.150.80">
    <property type="entry name" value="HRDC domain"/>
    <property type="match status" value="1"/>
</dbReference>
<keyword evidence="4" id="KW-0378">Hydrolase</keyword>
<dbReference type="PANTHER" id="PTHR12124:SF47">
    <property type="entry name" value="EXOSOME COMPONENT 10"/>
    <property type="match status" value="1"/>
</dbReference>
<evidence type="ECO:0000256" key="7">
    <source>
        <dbReference type="ARBA" id="ARBA00023242"/>
    </source>
</evidence>
<dbReference type="GO" id="GO:0000176">
    <property type="term" value="C:nuclear exosome (RNase complex)"/>
    <property type="evidence" value="ECO:0007669"/>
    <property type="project" value="InterPro"/>
</dbReference>
<keyword evidence="12" id="KW-1185">Reference proteome</keyword>
<dbReference type="SMART" id="SM00341">
    <property type="entry name" value="HRDC"/>
    <property type="match status" value="1"/>
</dbReference>
<dbReference type="GO" id="GO:0033621">
    <property type="term" value="P:nuclear mRNA surveillance of meiosis-specific transcripts"/>
    <property type="evidence" value="ECO:0007669"/>
    <property type="project" value="EnsemblFungi"/>
</dbReference>
<dbReference type="SMART" id="SM00474">
    <property type="entry name" value="35EXOc"/>
    <property type="match status" value="1"/>
</dbReference>
<dbReference type="GO" id="GO:0140602">
    <property type="term" value="C:nucleolar peripheral inclusion body"/>
    <property type="evidence" value="ECO:0007669"/>
    <property type="project" value="EnsemblFungi"/>
</dbReference>
<evidence type="ECO:0000256" key="3">
    <source>
        <dbReference type="ARBA" id="ARBA00022722"/>
    </source>
</evidence>
<dbReference type="AlphaFoldDB" id="A0A0W4ZLE2"/>
<dbReference type="GO" id="GO:0071920">
    <property type="term" value="C:cleavage body"/>
    <property type="evidence" value="ECO:0007669"/>
    <property type="project" value="EnsemblFungi"/>
</dbReference>
<dbReference type="GO" id="GO:1990251">
    <property type="term" value="C:nuclear exosome focus"/>
    <property type="evidence" value="ECO:0007669"/>
    <property type="project" value="EnsemblFungi"/>
</dbReference>
<comment type="similarity">
    <text evidence="8">Belongs to the exosome component 10/RRP6 family.</text>
</comment>
<dbReference type="FunFam" id="3.30.420.10:FF:000059">
    <property type="entry name" value="Exosome complex exonuclease Rrp6"/>
    <property type="match status" value="1"/>
</dbReference>
<dbReference type="GO" id="GO:0071035">
    <property type="term" value="P:nuclear polyadenylation-dependent rRNA catabolic process"/>
    <property type="evidence" value="ECO:0007669"/>
    <property type="project" value="TreeGrafter"/>
</dbReference>
<keyword evidence="7" id="KW-0539">Nucleus</keyword>
<dbReference type="GO" id="GO:0071044">
    <property type="term" value="P:histone mRNA catabolic process"/>
    <property type="evidence" value="ECO:0007669"/>
    <property type="project" value="TreeGrafter"/>
</dbReference>
<dbReference type="PROSITE" id="PS50967">
    <property type="entry name" value="HRDC"/>
    <property type="match status" value="1"/>
</dbReference>
<dbReference type="SUPFAM" id="SSF69349">
    <property type="entry name" value="Phage fibre proteins"/>
    <property type="match status" value="1"/>
</dbReference>
<name>A0A0W4ZLE2_PNEC8</name>
<reference evidence="12" key="1">
    <citation type="journal article" date="2016" name="Nat. Commun.">
        <title>Genome analysis of three Pneumocystis species reveals adaptation mechanisms to life exclusively in mammalian hosts.</title>
        <authorList>
            <person name="Ma L."/>
            <person name="Chen Z."/>
            <person name="Huang D.W."/>
            <person name="Kutty G."/>
            <person name="Ishihara M."/>
            <person name="Wang H."/>
            <person name="Abouelleil A."/>
            <person name="Bishop L."/>
            <person name="Davey E."/>
            <person name="Deng R."/>
            <person name="Deng X."/>
            <person name="Fan L."/>
            <person name="Fantoni G."/>
            <person name="Fitzgerald M."/>
            <person name="Gogineni E."/>
            <person name="Goldberg J.M."/>
            <person name="Handley G."/>
            <person name="Hu X."/>
            <person name="Huber C."/>
            <person name="Jiao X."/>
            <person name="Jones K."/>
            <person name="Levin J.Z."/>
            <person name="Liu Y."/>
            <person name="Macdonald P."/>
            <person name="Melnikov A."/>
            <person name="Raley C."/>
            <person name="Sassi M."/>
            <person name="Sherman B.T."/>
            <person name="Song X."/>
            <person name="Sykes S."/>
            <person name="Tran B."/>
            <person name="Walsh L."/>
            <person name="Xia Y."/>
            <person name="Yang J."/>
            <person name="Young S."/>
            <person name="Zeng Q."/>
            <person name="Zheng X."/>
            <person name="Stephens R."/>
            <person name="Nusbaum C."/>
            <person name="Birren B.W."/>
            <person name="Azadi P."/>
            <person name="Lempicki R.A."/>
            <person name="Cuomo C.A."/>
            <person name="Kovacs J.A."/>
        </authorList>
    </citation>
    <scope>NUCLEOTIDE SEQUENCE [LARGE SCALE GENOMIC DNA]</scope>
    <source>
        <strain evidence="12">B80</strain>
    </source>
</reference>
<dbReference type="GO" id="GO:0000166">
    <property type="term" value="F:nucleotide binding"/>
    <property type="evidence" value="ECO:0007669"/>
    <property type="project" value="InterPro"/>
</dbReference>
<dbReference type="GO" id="GO:0000467">
    <property type="term" value="P:exonucleolytic trimming to generate mature 3'-end of 5.8S rRNA from tricistronic rRNA transcript (SSU-rRNA, 5.8S rRNA, LSU-rRNA)"/>
    <property type="evidence" value="ECO:0007669"/>
    <property type="project" value="InterPro"/>
</dbReference>
<dbReference type="Gene3D" id="3.30.420.10">
    <property type="entry name" value="Ribonuclease H-like superfamily/Ribonuclease H"/>
    <property type="match status" value="1"/>
</dbReference>
<dbReference type="RefSeq" id="XP_018226390.1">
    <property type="nucleotide sequence ID" value="XM_018369744.1"/>
</dbReference>
<dbReference type="GO" id="GO:0071037">
    <property type="term" value="P:nuclear polyadenylation-dependent snRNA catabolic process"/>
    <property type="evidence" value="ECO:0007669"/>
    <property type="project" value="TreeGrafter"/>
</dbReference>
<gene>
    <name evidence="11" type="ORF">T552_01153</name>
</gene>
<dbReference type="GO" id="GO:0005730">
    <property type="term" value="C:nucleolus"/>
    <property type="evidence" value="ECO:0007669"/>
    <property type="project" value="EnsemblFungi"/>
</dbReference>
<dbReference type="Pfam" id="PF01612">
    <property type="entry name" value="DNA_pol_A_exo1"/>
    <property type="match status" value="1"/>
</dbReference>
<evidence type="ECO:0000256" key="2">
    <source>
        <dbReference type="ARBA" id="ARBA00022552"/>
    </source>
</evidence>
<dbReference type="InterPro" id="IPR045092">
    <property type="entry name" value="Rrp6-like"/>
</dbReference>
<dbReference type="FunFam" id="1.10.150.80:FF:000001">
    <property type="entry name" value="Putative exosome component 10"/>
    <property type="match status" value="1"/>
</dbReference>
<dbReference type="InterPro" id="IPR012337">
    <property type="entry name" value="RNaseH-like_sf"/>
</dbReference>
<comment type="caution">
    <text evidence="11">The sequence shown here is derived from an EMBL/GenBank/DDBJ whole genome shotgun (WGS) entry which is preliminary data.</text>
</comment>
<dbReference type="PANTHER" id="PTHR12124">
    <property type="entry name" value="POLYMYOSITIS/SCLERODERMA AUTOANTIGEN-RELATED"/>
    <property type="match status" value="1"/>
</dbReference>
<dbReference type="InterPro" id="IPR012588">
    <property type="entry name" value="Exosome-assoc_fac_Rrp6_N"/>
</dbReference>
<comment type="subcellular location">
    <subcellularLocation>
        <location evidence="1">Nucleus</location>
    </subcellularLocation>
</comment>
<dbReference type="GO" id="GO:0003727">
    <property type="term" value="F:single-stranded RNA binding"/>
    <property type="evidence" value="ECO:0007669"/>
    <property type="project" value="TreeGrafter"/>
</dbReference>
<proteinExistence type="inferred from homology"/>
<dbReference type="GO" id="GO:0071040">
    <property type="term" value="P:nuclear polyadenylation-dependent antisense transcript catabolic process"/>
    <property type="evidence" value="ECO:0007669"/>
    <property type="project" value="TreeGrafter"/>
</dbReference>
<accession>A0A0W4ZLE2</accession>
<evidence type="ECO:0000256" key="1">
    <source>
        <dbReference type="ARBA" id="ARBA00004123"/>
    </source>
</evidence>
<organism evidence="11 12">
    <name type="scientific">Pneumocystis carinii (strain B80)</name>
    <name type="common">Rat pneumocystis pneumonia agent</name>
    <name type="synonym">Pneumocystis carinii f. sp. carinii</name>
    <dbReference type="NCBI Taxonomy" id="1408658"/>
    <lineage>
        <taxon>Eukaryota</taxon>
        <taxon>Fungi</taxon>
        <taxon>Dikarya</taxon>
        <taxon>Ascomycota</taxon>
        <taxon>Taphrinomycotina</taxon>
        <taxon>Pneumocystomycetes</taxon>
        <taxon>Pneumocystaceae</taxon>
        <taxon>Pneumocystis</taxon>
    </lineage>
</organism>
<dbReference type="GO" id="GO:0000175">
    <property type="term" value="F:3'-5'-RNA exonuclease activity"/>
    <property type="evidence" value="ECO:0007669"/>
    <property type="project" value="InterPro"/>
</dbReference>
<dbReference type="InterPro" id="IPR010997">
    <property type="entry name" value="HRDC-like_sf"/>
</dbReference>
<dbReference type="Pfam" id="PF00570">
    <property type="entry name" value="HRDC"/>
    <property type="match status" value="1"/>
</dbReference>
<dbReference type="GO" id="GO:0071038">
    <property type="term" value="P:TRAMP-dependent tRNA surveillance pathway"/>
    <property type="evidence" value="ECO:0007669"/>
    <property type="project" value="TreeGrafter"/>
</dbReference>
<dbReference type="SUPFAM" id="SSF47819">
    <property type="entry name" value="HRDC-like"/>
    <property type="match status" value="1"/>
</dbReference>
<dbReference type="VEuPathDB" id="FungiDB:T552_01153"/>
<dbReference type="Pfam" id="PF08066">
    <property type="entry name" value="PMC2NT"/>
    <property type="match status" value="1"/>
</dbReference>